<keyword evidence="1" id="KW-0812">Transmembrane</keyword>
<dbReference type="Proteomes" id="UP000615446">
    <property type="component" value="Unassembled WGS sequence"/>
</dbReference>
<reference evidence="2" key="1">
    <citation type="submission" date="2019-10" db="EMBL/GenBank/DDBJ databases">
        <title>Conservation and host-specific expression of non-tandemly repeated heterogenous ribosome RNA gene in arbuscular mycorrhizal fungi.</title>
        <authorList>
            <person name="Maeda T."/>
            <person name="Kobayashi Y."/>
            <person name="Nakagawa T."/>
            <person name="Ezawa T."/>
            <person name="Yamaguchi K."/>
            <person name="Bino T."/>
            <person name="Nishimoto Y."/>
            <person name="Shigenobu S."/>
            <person name="Kawaguchi M."/>
        </authorList>
    </citation>
    <scope>NUCLEOTIDE SEQUENCE</scope>
    <source>
        <strain evidence="2">HR1</strain>
    </source>
</reference>
<dbReference type="EMBL" id="BLAL01000169">
    <property type="protein sequence ID" value="GES87615.1"/>
    <property type="molecule type" value="Genomic_DNA"/>
</dbReference>
<gene>
    <name evidence="2" type="ORF">RCL2_001460700</name>
</gene>
<evidence type="ECO:0000256" key="1">
    <source>
        <dbReference type="SAM" id="Phobius"/>
    </source>
</evidence>
<name>A0A8H3LKX7_9GLOM</name>
<dbReference type="AlphaFoldDB" id="A0A8H3LKX7"/>
<keyword evidence="1" id="KW-1133">Transmembrane helix</keyword>
<evidence type="ECO:0000313" key="2">
    <source>
        <dbReference type="EMBL" id="GES87615.1"/>
    </source>
</evidence>
<feature type="transmembrane region" description="Helical" evidence="1">
    <location>
        <begin position="34"/>
        <end position="51"/>
    </location>
</feature>
<comment type="caution">
    <text evidence="2">The sequence shown here is derived from an EMBL/GenBank/DDBJ whole genome shotgun (WGS) entry which is preliminary data.</text>
</comment>
<sequence>MLFRSIIFVLVGLGIIVHFTAPFFYLYVGIFSSVLSVFMGILMLSVFINLINNNGKHFELLYSQIYISGLDNTREENENLCRKMIGEHGTKTDLVNCIYEILVRKSIAIMIMLATCIVEML</sequence>
<evidence type="ECO:0000313" key="3">
    <source>
        <dbReference type="Proteomes" id="UP000615446"/>
    </source>
</evidence>
<accession>A0A8H3LKX7</accession>
<protein>
    <submittedName>
        <fullName evidence="2">Uncharacterized protein</fullName>
    </submittedName>
</protein>
<proteinExistence type="predicted"/>
<keyword evidence="1" id="KW-0472">Membrane</keyword>
<feature type="transmembrane region" description="Helical" evidence="1">
    <location>
        <begin position="7"/>
        <end position="28"/>
    </location>
</feature>
<organism evidence="2 3">
    <name type="scientific">Rhizophagus clarus</name>
    <dbReference type="NCBI Taxonomy" id="94130"/>
    <lineage>
        <taxon>Eukaryota</taxon>
        <taxon>Fungi</taxon>
        <taxon>Fungi incertae sedis</taxon>
        <taxon>Mucoromycota</taxon>
        <taxon>Glomeromycotina</taxon>
        <taxon>Glomeromycetes</taxon>
        <taxon>Glomerales</taxon>
        <taxon>Glomeraceae</taxon>
        <taxon>Rhizophagus</taxon>
    </lineage>
</organism>